<dbReference type="KEGG" id="lhg:JMUB5056_1685"/>
<gene>
    <name evidence="2" type="ORF">JMUB5056_1685</name>
</gene>
<keyword evidence="1" id="KW-1133">Transmembrane helix</keyword>
<sequence>MQLKELILYIENHGISIVFMCLTIIILYRSVVPFMKEALETQKEMKKFMQSMNMNTMRGKGLEMVLNFTSQGLRWSLQKRIVQYIVDNNISLNWIIILREIDLKIEEKKHEIYTDLRDIIDKAVLKVFMTILDEELTETKNLIIALLEDLKEHGKQDKSLYVTAERSVETHFEHFENRMYNKIKDLLN</sequence>
<organism evidence="2 3">
    <name type="scientific">Leptotrichia hongkongensis</name>
    <dbReference type="NCBI Taxonomy" id="554406"/>
    <lineage>
        <taxon>Bacteria</taxon>
        <taxon>Fusobacteriati</taxon>
        <taxon>Fusobacteriota</taxon>
        <taxon>Fusobacteriia</taxon>
        <taxon>Fusobacteriales</taxon>
        <taxon>Leptotrichiaceae</taxon>
        <taxon>Leptotrichia</taxon>
    </lineage>
</organism>
<reference evidence="2 3" key="1">
    <citation type="submission" date="2019-07" db="EMBL/GenBank/DDBJ databases">
        <title>Complete Genome Sequence of Leptotrichia hongkongensis Strain JMUB5056.</title>
        <authorList>
            <person name="Watanabe S."/>
            <person name="Cui L."/>
        </authorList>
    </citation>
    <scope>NUCLEOTIDE SEQUENCE [LARGE SCALE GENOMIC DNA]</scope>
    <source>
        <strain evidence="2 3">JMUB5056</strain>
    </source>
</reference>
<keyword evidence="1" id="KW-0812">Transmembrane</keyword>
<keyword evidence="1" id="KW-0472">Membrane</keyword>
<feature type="transmembrane region" description="Helical" evidence="1">
    <location>
        <begin position="6"/>
        <end position="28"/>
    </location>
</feature>
<evidence type="ECO:0000256" key="1">
    <source>
        <dbReference type="SAM" id="Phobius"/>
    </source>
</evidence>
<protein>
    <submittedName>
        <fullName evidence="2">Uncharacterized protein</fullName>
    </submittedName>
</protein>
<dbReference type="RefSeq" id="WP_172618802.1">
    <property type="nucleotide sequence ID" value="NZ_AP019846.1"/>
</dbReference>
<dbReference type="Proteomes" id="UP000321561">
    <property type="component" value="Chromosome"/>
</dbReference>
<dbReference type="EMBL" id="AP019846">
    <property type="protein sequence ID" value="BBM60091.1"/>
    <property type="molecule type" value="Genomic_DNA"/>
</dbReference>
<dbReference type="AlphaFoldDB" id="A0A510LAJ8"/>
<evidence type="ECO:0000313" key="2">
    <source>
        <dbReference type="EMBL" id="BBM60091.1"/>
    </source>
</evidence>
<name>A0A510LAJ8_9FUSO</name>
<proteinExistence type="predicted"/>
<accession>A0A510LAJ8</accession>
<evidence type="ECO:0000313" key="3">
    <source>
        <dbReference type="Proteomes" id="UP000321561"/>
    </source>
</evidence>